<feature type="signal peptide" evidence="1">
    <location>
        <begin position="1"/>
        <end position="19"/>
    </location>
</feature>
<sequence>MKRITAALVLTLMGVSAMAQSSADQAEYLEKSWKQVATQMPDAWYASPQALHVADNVMLAQKEVGGWFKNKPYHHELSEAEKAELAEHKGDPGSTFDNGATIMEMRFLAKVYAAQKHEPLANAFAKGLDYIFLSQYECGGWPQFYPVRTGKSVAYSGHITYNDNSMVNILKLLNDVAEADDEMAHLPLSDEVRAQARERFNRGIDCILKTQIVVDGQPTVWCAQHDAETFLPANARKYELASFSGSESTGIVQLLMDIDHPSPAVVAAVDGAVKWFEAHKIEGIRLDKQKDEQGRKNLVVVSDPAAPALWARFYDLETGKPFFCDRDGIKKNSLAEIGHERRNGYGWYTDTPAKVLKKYPEWRAKKVK</sequence>
<dbReference type="Gene3D" id="1.50.10.20">
    <property type="match status" value="1"/>
</dbReference>
<organism evidence="2 3">
    <name type="scientific">Breznakibacter xylanolyticus</name>
    <dbReference type="NCBI Taxonomy" id="990"/>
    <lineage>
        <taxon>Bacteria</taxon>
        <taxon>Pseudomonadati</taxon>
        <taxon>Bacteroidota</taxon>
        <taxon>Bacteroidia</taxon>
        <taxon>Marinilabiliales</taxon>
        <taxon>Marinilabiliaceae</taxon>
        <taxon>Breznakibacter</taxon>
    </lineage>
</organism>
<dbReference type="SUPFAM" id="SSF81853">
    <property type="entry name" value="Family 10 polysaccharide lyase"/>
    <property type="match status" value="1"/>
</dbReference>
<dbReference type="EMBL" id="QKZK01000033">
    <property type="protein sequence ID" value="PZX12231.1"/>
    <property type="molecule type" value="Genomic_DNA"/>
</dbReference>
<keyword evidence="3" id="KW-1185">Reference proteome</keyword>
<name>A0A2W7MX58_9BACT</name>
<feature type="chain" id="PRO_5016174701" evidence="1">
    <location>
        <begin position="20"/>
        <end position="368"/>
    </location>
</feature>
<dbReference type="Pfam" id="PF09492">
    <property type="entry name" value="Pec_lyase"/>
    <property type="match status" value="1"/>
</dbReference>
<evidence type="ECO:0000256" key="1">
    <source>
        <dbReference type="SAM" id="SignalP"/>
    </source>
</evidence>
<evidence type="ECO:0000313" key="2">
    <source>
        <dbReference type="EMBL" id="PZX12231.1"/>
    </source>
</evidence>
<dbReference type="OrthoDB" id="9804686at2"/>
<dbReference type="NCBIfam" id="TIGR02474">
    <property type="entry name" value="pec_lyase"/>
    <property type="match status" value="1"/>
</dbReference>
<dbReference type="AlphaFoldDB" id="A0A2W7MX58"/>
<reference evidence="2 3" key="1">
    <citation type="submission" date="2018-06" db="EMBL/GenBank/DDBJ databases">
        <title>Genomic Encyclopedia of Archaeal and Bacterial Type Strains, Phase II (KMG-II): from individual species to whole genera.</title>
        <authorList>
            <person name="Goeker M."/>
        </authorList>
    </citation>
    <scope>NUCLEOTIDE SEQUENCE [LARGE SCALE GENOMIC DNA]</scope>
    <source>
        <strain evidence="2 3">DSM 6779</strain>
    </source>
</reference>
<dbReference type="InterPro" id="IPR012669">
    <property type="entry name" value="Pectate_lyase"/>
</dbReference>
<protein>
    <submittedName>
        <fullName evidence="2">Pectinesterase</fullName>
    </submittedName>
</protein>
<evidence type="ECO:0000313" key="3">
    <source>
        <dbReference type="Proteomes" id="UP000249239"/>
    </source>
</evidence>
<gene>
    <name evidence="2" type="ORF">LX69_02956</name>
</gene>
<dbReference type="Proteomes" id="UP000249239">
    <property type="component" value="Unassembled WGS sequence"/>
</dbReference>
<keyword evidence="1" id="KW-0732">Signal</keyword>
<proteinExistence type="predicted"/>
<accession>A0A2W7MX58</accession>
<comment type="caution">
    <text evidence="2">The sequence shown here is derived from an EMBL/GenBank/DDBJ whole genome shotgun (WGS) entry which is preliminary data.</text>
</comment>